<dbReference type="InterPro" id="IPR021765">
    <property type="entry name" value="UstYa-like"/>
</dbReference>
<organism evidence="2 3">
    <name type="scientific">Lachnellula suecica</name>
    <dbReference type="NCBI Taxonomy" id="602035"/>
    <lineage>
        <taxon>Eukaryota</taxon>
        <taxon>Fungi</taxon>
        <taxon>Dikarya</taxon>
        <taxon>Ascomycota</taxon>
        <taxon>Pezizomycotina</taxon>
        <taxon>Leotiomycetes</taxon>
        <taxon>Helotiales</taxon>
        <taxon>Lachnaceae</taxon>
        <taxon>Lachnellula</taxon>
    </lineage>
</organism>
<evidence type="ECO:0000313" key="2">
    <source>
        <dbReference type="EMBL" id="TVY84515.1"/>
    </source>
</evidence>
<keyword evidence="3" id="KW-1185">Reference proteome</keyword>
<evidence type="ECO:0000313" key="3">
    <source>
        <dbReference type="Proteomes" id="UP000469558"/>
    </source>
</evidence>
<comment type="caution">
    <text evidence="2">The sequence shown here is derived from an EMBL/GenBank/DDBJ whole genome shotgun (WGS) entry which is preliminary data.</text>
</comment>
<comment type="similarity">
    <text evidence="1">Belongs to the ustYa family.</text>
</comment>
<reference evidence="2 3" key="1">
    <citation type="submission" date="2018-05" db="EMBL/GenBank/DDBJ databases">
        <title>Genome sequencing and assembly of the regulated plant pathogen Lachnellula willkommii and related sister species for the development of diagnostic species identification markers.</title>
        <authorList>
            <person name="Giroux E."/>
            <person name="Bilodeau G."/>
        </authorList>
    </citation>
    <scope>NUCLEOTIDE SEQUENCE [LARGE SCALE GENOMIC DNA]</scope>
    <source>
        <strain evidence="2 3">CBS 268.59</strain>
    </source>
</reference>
<accession>A0A8T9CFF0</accession>
<protein>
    <submittedName>
        <fullName evidence="2">Phenylalanine aminomutase (L-beta-phenylalanine forming)</fullName>
    </submittedName>
</protein>
<dbReference type="EMBL" id="QGMK01000077">
    <property type="protein sequence ID" value="TVY84515.1"/>
    <property type="molecule type" value="Genomic_DNA"/>
</dbReference>
<name>A0A8T9CFF0_9HELO</name>
<dbReference type="Pfam" id="PF11807">
    <property type="entry name" value="UstYa"/>
    <property type="match status" value="1"/>
</dbReference>
<dbReference type="OrthoDB" id="3687641at2759"/>
<dbReference type="PANTHER" id="PTHR33365">
    <property type="entry name" value="YALI0B05434P"/>
    <property type="match status" value="1"/>
</dbReference>
<dbReference type="AlphaFoldDB" id="A0A8T9CFF0"/>
<dbReference type="Proteomes" id="UP000469558">
    <property type="component" value="Unassembled WGS sequence"/>
</dbReference>
<evidence type="ECO:0000256" key="1">
    <source>
        <dbReference type="ARBA" id="ARBA00035112"/>
    </source>
</evidence>
<gene>
    <name evidence="2" type="primary">cctP_5</name>
    <name evidence="2" type="ORF">LSUE1_G002486</name>
</gene>
<dbReference type="PANTHER" id="PTHR33365:SF6">
    <property type="entry name" value="OXIDASE USTYA"/>
    <property type="match status" value="1"/>
</dbReference>
<proteinExistence type="inferred from homology"/>
<sequence length="224" mass="26172">MKDHALARSKYAGLVYDTPVVYRGHLDSMSRNWTQRDEFWNALDINPIAVALDNKWAHEHGLPKSDVTFPWDPESKRVYFMKVFHGLHCLKIIRAAMRNHELGHPIKHNPDFHIYHCLDTLRQDLMCAADDTPMAMMNSKGNVGEGQVRTCRNFDQLVAWTRDNARNACYHRIAEHPELSERIPEKYAFCEKDSPYYSTMQTYFKEHGYMPGFESDEATKDVEF</sequence>
<dbReference type="GO" id="GO:0043386">
    <property type="term" value="P:mycotoxin biosynthetic process"/>
    <property type="evidence" value="ECO:0007669"/>
    <property type="project" value="InterPro"/>
</dbReference>